<evidence type="ECO:0000256" key="4">
    <source>
        <dbReference type="ARBA" id="ARBA00023054"/>
    </source>
</evidence>
<dbReference type="AlphaFoldDB" id="A0A7J7J1T6"/>
<sequence>MESRLRSLSSRQESSLDELFRTDRQSLLDEIAEHRSLLNKMKEDVLQICTQLEKSKADAKQEAELNEARQLQQAALIADMSKALNAEQQRNGSLTGELSTLREKLYKAEADLANTTAQLDHSRHLLDTEQQKFSSLQNQLANESEKTEMLESRLHQQAAEEQKLRCGLEKLQQEKKQEKEEAHLLAQTLRQDIQLLRDKQSGLTAKLDKESLQLQTAKRQLVEEQNLASNRERKAKAKISQLELNLDMEKANQLDLSQYVNQRVMAFVDFELSVYQLKQDLESRKRESGDLRAQLLAENQTVGTLREEVANLQDKLENVNCELFAAQRELAVQQTSMQQIRDSMADVESFNDELKTRLGAADALVAEKERVIASQHRDIVKMRNHTAQANIPPSSSESIKLLDLVDKLSQEKSELRNTLSHLEAEIHQYKIREANRTSGNSSCKLSSYWLDVVTQLYSRMRKAEAKVRGLTYQKKLILLQLGGYQECEAETLRRLANMGAVSPTTPTKIPPKRRFRAAVRVVITTYRMKWLIARSKTLIRDGIQSLFNNDKENSGHKVANKPSKSESKSDSAKISRPDSRRSSRRPDSSRTASTTVTGSSSKRPSSAQSARSDKGSYSASRPQSQSSLHRRRSSKGSSREDMRSSATASPVETLSRRSTPRNSPVPPREGQTGSPASSYNPSRHANCFPPDAHIRPAVNRPSADDSVVENLNRLERLQERLTEIQKPSSATPDAFM</sequence>
<dbReference type="GO" id="GO:0005813">
    <property type="term" value="C:centrosome"/>
    <property type="evidence" value="ECO:0007669"/>
    <property type="project" value="UniProtKB-SubCell"/>
</dbReference>
<feature type="coiled-coil region" evidence="6">
    <location>
        <begin position="295"/>
        <end position="329"/>
    </location>
</feature>
<keyword evidence="5" id="KW-0206">Cytoskeleton</keyword>
<dbReference type="Pfam" id="PF10495">
    <property type="entry name" value="PACT_coil_coil"/>
    <property type="match status" value="1"/>
</dbReference>
<dbReference type="GO" id="GO:0060090">
    <property type="term" value="F:molecular adaptor activity"/>
    <property type="evidence" value="ECO:0007669"/>
    <property type="project" value="InterPro"/>
</dbReference>
<feature type="compositionally biased region" description="Basic and acidic residues" evidence="7">
    <location>
        <begin position="563"/>
        <end position="588"/>
    </location>
</feature>
<dbReference type="Proteomes" id="UP000593567">
    <property type="component" value="Unassembled WGS sequence"/>
</dbReference>
<dbReference type="PANTHER" id="PTHR44981:SF2">
    <property type="entry name" value="PERICENTRIN-LIKE PROTEIN, ISOFORM F"/>
    <property type="match status" value="1"/>
</dbReference>
<feature type="domain" description="Pericentrin/AKAP-450 centrosomal targeting" evidence="8">
    <location>
        <begin position="468"/>
        <end position="533"/>
    </location>
</feature>
<name>A0A7J7J1T6_BUGNE</name>
<comment type="subcellular location">
    <subcellularLocation>
        <location evidence="1">Cytoplasm</location>
        <location evidence="1">Cytoskeleton</location>
        <location evidence="1">Microtubule organizing center</location>
        <location evidence="1">Centrosome</location>
    </subcellularLocation>
</comment>
<accession>A0A7J7J1T6</accession>
<dbReference type="GO" id="GO:0007165">
    <property type="term" value="P:signal transduction"/>
    <property type="evidence" value="ECO:0007669"/>
    <property type="project" value="InterPro"/>
</dbReference>
<dbReference type="PANTHER" id="PTHR44981">
    <property type="entry name" value="PERICENTRIN-LIKE PROTEIN, ISOFORM F"/>
    <property type="match status" value="1"/>
</dbReference>
<evidence type="ECO:0000313" key="9">
    <source>
        <dbReference type="EMBL" id="KAF6020142.1"/>
    </source>
</evidence>
<feature type="compositionally biased region" description="Low complexity" evidence="7">
    <location>
        <begin position="599"/>
        <end position="627"/>
    </location>
</feature>
<feature type="region of interest" description="Disordered" evidence="7">
    <location>
        <begin position="547"/>
        <end position="706"/>
    </location>
</feature>
<keyword evidence="2" id="KW-0963">Cytoplasm</keyword>
<evidence type="ECO:0000256" key="2">
    <source>
        <dbReference type="ARBA" id="ARBA00022490"/>
    </source>
</evidence>
<feature type="coiled-coil region" evidence="6">
    <location>
        <begin position="98"/>
        <end position="252"/>
    </location>
</feature>
<keyword evidence="3" id="KW-0597">Phosphoprotein</keyword>
<dbReference type="OrthoDB" id="2020852at2759"/>
<dbReference type="GO" id="GO:0005737">
    <property type="term" value="C:cytoplasm"/>
    <property type="evidence" value="ECO:0007669"/>
    <property type="project" value="UniProtKB-ARBA"/>
</dbReference>
<evidence type="ECO:0000259" key="8">
    <source>
        <dbReference type="Pfam" id="PF10495"/>
    </source>
</evidence>
<comment type="caution">
    <text evidence="9">The sequence shown here is derived from an EMBL/GenBank/DDBJ whole genome shotgun (WGS) entry which is preliminary data.</text>
</comment>
<evidence type="ECO:0000256" key="3">
    <source>
        <dbReference type="ARBA" id="ARBA00022553"/>
    </source>
</evidence>
<feature type="compositionally biased region" description="Polar residues" evidence="7">
    <location>
        <begin position="644"/>
        <end position="662"/>
    </location>
</feature>
<keyword evidence="4 6" id="KW-0175">Coiled coil</keyword>
<evidence type="ECO:0000256" key="1">
    <source>
        <dbReference type="ARBA" id="ARBA00004300"/>
    </source>
</evidence>
<proteinExistence type="predicted"/>
<dbReference type="EMBL" id="VXIV02003191">
    <property type="protein sequence ID" value="KAF6020142.1"/>
    <property type="molecule type" value="Genomic_DNA"/>
</dbReference>
<dbReference type="InterPro" id="IPR019528">
    <property type="entry name" value="PACT_domain"/>
</dbReference>
<gene>
    <name evidence="9" type="ORF">EB796_021515</name>
</gene>
<evidence type="ECO:0000313" key="10">
    <source>
        <dbReference type="Proteomes" id="UP000593567"/>
    </source>
</evidence>
<reference evidence="9" key="1">
    <citation type="submission" date="2020-06" db="EMBL/GenBank/DDBJ databases">
        <title>Draft genome of Bugula neritina, a colonial animal packing powerful symbionts and potential medicines.</title>
        <authorList>
            <person name="Rayko M."/>
        </authorList>
    </citation>
    <scope>NUCLEOTIDE SEQUENCE [LARGE SCALE GENOMIC DNA]</scope>
    <source>
        <strain evidence="9">Kwan_BN1</strain>
    </source>
</reference>
<evidence type="ECO:0000256" key="7">
    <source>
        <dbReference type="SAM" id="MobiDB-lite"/>
    </source>
</evidence>
<protein>
    <submittedName>
        <fullName evidence="9">PCNT</fullName>
    </submittedName>
</protein>
<evidence type="ECO:0000256" key="6">
    <source>
        <dbReference type="SAM" id="Coils"/>
    </source>
</evidence>
<feature type="compositionally biased region" description="Polar residues" evidence="7">
    <location>
        <begin position="671"/>
        <end position="683"/>
    </location>
</feature>
<keyword evidence="10" id="KW-1185">Reference proteome</keyword>
<feature type="coiled-coil region" evidence="6">
    <location>
        <begin position="24"/>
        <end position="69"/>
    </location>
</feature>
<evidence type="ECO:0000256" key="5">
    <source>
        <dbReference type="ARBA" id="ARBA00023212"/>
    </source>
</evidence>
<organism evidence="9 10">
    <name type="scientific">Bugula neritina</name>
    <name type="common">Brown bryozoan</name>
    <name type="synonym">Sertularia neritina</name>
    <dbReference type="NCBI Taxonomy" id="10212"/>
    <lineage>
        <taxon>Eukaryota</taxon>
        <taxon>Metazoa</taxon>
        <taxon>Spiralia</taxon>
        <taxon>Lophotrochozoa</taxon>
        <taxon>Bryozoa</taxon>
        <taxon>Gymnolaemata</taxon>
        <taxon>Cheilostomatida</taxon>
        <taxon>Flustrina</taxon>
        <taxon>Buguloidea</taxon>
        <taxon>Bugulidae</taxon>
        <taxon>Bugula</taxon>
    </lineage>
</organism>
<dbReference type="InterPro" id="IPR028745">
    <property type="entry name" value="AKAP9/Pericentrin"/>
</dbReference>
<feature type="coiled-coil region" evidence="6">
    <location>
        <begin position="405"/>
        <end position="432"/>
    </location>
</feature>